<dbReference type="GO" id="GO:0022857">
    <property type="term" value="F:transmembrane transporter activity"/>
    <property type="evidence" value="ECO:0007669"/>
    <property type="project" value="InterPro"/>
</dbReference>
<evidence type="ECO:0000259" key="10">
    <source>
        <dbReference type="PROSITE" id="PS50850"/>
    </source>
</evidence>
<keyword evidence="3" id="KW-1003">Cell membrane</keyword>
<dbReference type="InterPro" id="IPR050549">
    <property type="entry name" value="MFS_Trehalose_Transporter"/>
</dbReference>
<dbReference type="RefSeq" id="XP_028044256.1">
    <property type="nucleotide sequence ID" value="XM_028188455.1"/>
</dbReference>
<dbReference type="InterPro" id="IPR005829">
    <property type="entry name" value="Sugar_transporter_CS"/>
</dbReference>
<evidence type="ECO:0000256" key="1">
    <source>
        <dbReference type="ARBA" id="ARBA00004651"/>
    </source>
</evidence>
<dbReference type="InterPro" id="IPR036259">
    <property type="entry name" value="MFS_trans_sf"/>
</dbReference>
<dbReference type="GeneID" id="114253534"/>
<dbReference type="InterPro" id="IPR020846">
    <property type="entry name" value="MFS_dom"/>
</dbReference>
<name>A0A6J2KPK4_BOMMA</name>
<dbReference type="PRINTS" id="PR00171">
    <property type="entry name" value="SUGRTRNSPORT"/>
</dbReference>
<feature type="transmembrane region" description="Helical" evidence="9">
    <location>
        <begin position="12"/>
        <end position="36"/>
    </location>
</feature>
<evidence type="ECO:0000256" key="4">
    <source>
        <dbReference type="ARBA" id="ARBA00022597"/>
    </source>
</evidence>
<keyword evidence="4" id="KW-0762">Sugar transport</keyword>
<gene>
    <name evidence="12" type="primary">LOC114253534</name>
</gene>
<dbReference type="PROSITE" id="PS00217">
    <property type="entry name" value="SUGAR_TRANSPORT_2"/>
    <property type="match status" value="1"/>
</dbReference>
<comment type="subcellular location">
    <subcellularLocation>
        <location evidence="1">Cell membrane</location>
        <topology evidence="1">Multi-pass membrane protein</topology>
    </subcellularLocation>
</comment>
<dbReference type="GO" id="GO:0005886">
    <property type="term" value="C:plasma membrane"/>
    <property type="evidence" value="ECO:0007669"/>
    <property type="project" value="UniProtKB-SubCell"/>
</dbReference>
<dbReference type="OrthoDB" id="6133115at2759"/>
<dbReference type="KEGG" id="bman:114253534"/>
<dbReference type="Pfam" id="PF00083">
    <property type="entry name" value="Sugar_tr"/>
    <property type="match status" value="1"/>
</dbReference>
<feature type="transmembrane region" description="Helical" evidence="9">
    <location>
        <begin position="87"/>
        <end position="106"/>
    </location>
</feature>
<protein>
    <submittedName>
        <fullName evidence="12">Facilitated trehalose transporter Tret1-like</fullName>
    </submittedName>
</protein>
<feature type="transmembrane region" description="Helical" evidence="9">
    <location>
        <begin position="144"/>
        <end position="163"/>
    </location>
</feature>
<keyword evidence="6 9" id="KW-1133">Transmembrane helix</keyword>
<keyword evidence="7 9" id="KW-0472">Membrane</keyword>
<evidence type="ECO:0000256" key="3">
    <source>
        <dbReference type="ARBA" id="ARBA00022475"/>
    </source>
</evidence>
<dbReference type="InterPro" id="IPR005828">
    <property type="entry name" value="MFS_sugar_transport-like"/>
</dbReference>
<feature type="transmembrane region" description="Helical" evidence="9">
    <location>
        <begin position="401"/>
        <end position="419"/>
    </location>
</feature>
<feature type="transmembrane region" description="Helical" evidence="9">
    <location>
        <begin position="56"/>
        <end position="75"/>
    </location>
</feature>
<feature type="transmembrane region" description="Helical" evidence="9">
    <location>
        <begin position="431"/>
        <end position="455"/>
    </location>
</feature>
<accession>A0A6J2KPK4</accession>
<organism evidence="11 12">
    <name type="scientific">Bombyx mandarina</name>
    <name type="common">Wild silk moth</name>
    <name type="synonym">Wild silkworm</name>
    <dbReference type="NCBI Taxonomy" id="7092"/>
    <lineage>
        <taxon>Eukaryota</taxon>
        <taxon>Metazoa</taxon>
        <taxon>Ecdysozoa</taxon>
        <taxon>Arthropoda</taxon>
        <taxon>Hexapoda</taxon>
        <taxon>Insecta</taxon>
        <taxon>Pterygota</taxon>
        <taxon>Neoptera</taxon>
        <taxon>Endopterygota</taxon>
        <taxon>Lepidoptera</taxon>
        <taxon>Glossata</taxon>
        <taxon>Ditrysia</taxon>
        <taxon>Bombycoidea</taxon>
        <taxon>Bombycidae</taxon>
        <taxon>Bombycinae</taxon>
        <taxon>Bombyx</taxon>
    </lineage>
</organism>
<reference evidence="12" key="1">
    <citation type="submission" date="2025-08" db="UniProtKB">
        <authorList>
            <consortium name="RefSeq"/>
        </authorList>
    </citation>
    <scope>IDENTIFICATION</scope>
    <source>
        <tissue evidence="12">Silk gland</tissue>
    </source>
</reference>
<sequence length="503" mass="55731">MDFLGEKWITPFVKQSFVTCGVSINMAAAGLVMGFTTGLLEQLGASDSPIPVDDASGSWIAAIPGFSLVVGNFIVPSVMARYGRKTANLISIVPLIIGWIGIVLANSITALFIARFLQGLCMGMATSLGSTLIGEYASPRNRGVFLMTISISIAFGVLCVHAMGSYLDWKTSAIVCGSVALIDLVIVIFSPESPSWLADQGKYDECKKVFRWLRGNKEEQELKNLIEASIVVRESKAEANVRRTLLKKIKSNVVYFKTTITKKEFFKPIFIMIHIYMIGQWSGVNILVTYSIVIFNRVVGPDCNIPLMIMALDGHRIIANIFAIYIIKKAKRRTMLFTTVGINVLALLGLAAYTYAKENRLFSTDYPIIGILLIHLLMFAVATGTISLCFIIAGEIFPLEYRSLAGGLSVLFYSANLFLNVKTIPYLLNNIGVHGTCCLYCVVILYCLLIAWWFLPETKDRTLQDIEDEFRGRPMTMEELKSAQSLASWKAYNTDRRCSTPVV</sequence>
<evidence type="ECO:0000256" key="5">
    <source>
        <dbReference type="ARBA" id="ARBA00022692"/>
    </source>
</evidence>
<feature type="transmembrane region" description="Helical" evidence="9">
    <location>
        <begin position="305"/>
        <end position="327"/>
    </location>
</feature>
<feature type="transmembrane region" description="Helical" evidence="9">
    <location>
        <begin position="368"/>
        <end position="394"/>
    </location>
</feature>
<evidence type="ECO:0000313" key="11">
    <source>
        <dbReference type="Proteomes" id="UP000504629"/>
    </source>
</evidence>
<evidence type="ECO:0000256" key="6">
    <source>
        <dbReference type="ARBA" id="ARBA00022989"/>
    </source>
</evidence>
<evidence type="ECO:0000256" key="7">
    <source>
        <dbReference type="ARBA" id="ARBA00023136"/>
    </source>
</evidence>
<feature type="transmembrane region" description="Helical" evidence="9">
    <location>
        <begin position="334"/>
        <end position="356"/>
    </location>
</feature>
<dbReference type="Proteomes" id="UP000504629">
    <property type="component" value="Unplaced"/>
</dbReference>
<proteinExistence type="predicted"/>
<dbReference type="PROSITE" id="PS50850">
    <property type="entry name" value="MFS"/>
    <property type="match status" value="1"/>
</dbReference>
<dbReference type="AlphaFoldDB" id="A0A6J2KPK4"/>
<evidence type="ECO:0000256" key="2">
    <source>
        <dbReference type="ARBA" id="ARBA00022448"/>
    </source>
</evidence>
<evidence type="ECO:0000256" key="9">
    <source>
        <dbReference type="SAM" id="Phobius"/>
    </source>
</evidence>
<feature type="domain" description="Major facilitator superfamily (MFS) profile" evidence="10">
    <location>
        <begin position="9"/>
        <end position="459"/>
    </location>
</feature>
<keyword evidence="8" id="KW-0325">Glycoprotein</keyword>
<dbReference type="SUPFAM" id="SSF103473">
    <property type="entry name" value="MFS general substrate transporter"/>
    <property type="match status" value="1"/>
</dbReference>
<feature type="transmembrane region" description="Helical" evidence="9">
    <location>
        <begin position="269"/>
        <end position="293"/>
    </location>
</feature>
<dbReference type="PANTHER" id="PTHR48021:SF68">
    <property type="entry name" value="MAJOR FACILITATOR SUPERFAMILY (MFS) PROFILE DOMAIN-CONTAINING PROTEIN"/>
    <property type="match status" value="1"/>
</dbReference>
<keyword evidence="5 9" id="KW-0812">Transmembrane</keyword>
<dbReference type="InterPro" id="IPR003663">
    <property type="entry name" value="Sugar/inositol_transpt"/>
</dbReference>
<keyword evidence="11" id="KW-1185">Reference proteome</keyword>
<keyword evidence="2" id="KW-0813">Transport</keyword>
<evidence type="ECO:0000256" key="8">
    <source>
        <dbReference type="ARBA" id="ARBA00023180"/>
    </source>
</evidence>
<dbReference type="Gene3D" id="1.20.1250.20">
    <property type="entry name" value="MFS general substrate transporter like domains"/>
    <property type="match status" value="1"/>
</dbReference>
<evidence type="ECO:0000313" key="12">
    <source>
        <dbReference type="RefSeq" id="XP_028044256.1"/>
    </source>
</evidence>
<dbReference type="FunFam" id="1.20.1250.20:FF:000218">
    <property type="entry name" value="facilitated trehalose transporter Tret1"/>
    <property type="match status" value="1"/>
</dbReference>
<dbReference type="PANTHER" id="PTHR48021">
    <property type="match status" value="1"/>
</dbReference>